<protein>
    <submittedName>
        <fullName evidence="1">Uncharacterized protein</fullName>
    </submittedName>
</protein>
<accession>A0A9P0Q344</accession>
<dbReference type="AlphaFoldDB" id="A0A9P0Q344"/>
<evidence type="ECO:0000313" key="1">
    <source>
        <dbReference type="EMBL" id="CAH2004135.1"/>
    </source>
</evidence>
<gene>
    <name evidence="1" type="ORF">ACAOBT_LOCUS27825</name>
</gene>
<dbReference type="EMBL" id="CAKOFQ010007573">
    <property type="protein sequence ID" value="CAH2004135.1"/>
    <property type="molecule type" value="Genomic_DNA"/>
</dbReference>
<name>A0A9P0Q344_ACAOB</name>
<keyword evidence="2" id="KW-1185">Reference proteome</keyword>
<reference evidence="1" key="1">
    <citation type="submission" date="2022-03" db="EMBL/GenBank/DDBJ databases">
        <authorList>
            <person name="Sayadi A."/>
        </authorList>
    </citation>
    <scope>NUCLEOTIDE SEQUENCE</scope>
</reference>
<evidence type="ECO:0000313" key="2">
    <source>
        <dbReference type="Proteomes" id="UP001152888"/>
    </source>
</evidence>
<comment type="caution">
    <text evidence="1">The sequence shown here is derived from an EMBL/GenBank/DDBJ whole genome shotgun (WGS) entry which is preliminary data.</text>
</comment>
<organism evidence="1 2">
    <name type="scientific">Acanthoscelides obtectus</name>
    <name type="common">Bean weevil</name>
    <name type="synonym">Bruchus obtectus</name>
    <dbReference type="NCBI Taxonomy" id="200917"/>
    <lineage>
        <taxon>Eukaryota</taxon>
        <taxon>Metazoa</taxon>
        <taxon>Ecdysozoa</taxon>
        <taxon>Arthropoda</taxon>
        <taxon>Hexapoda</taxon>
        <taxon>Insecta</taxon>
        <taxon>Pterygota</taxon>
        <taxon>Neoptera</taxon>
        <taxon>Endopterygota</taxon>
        <taxon>Coleoptera</taxon>
        <taxon>Polyphaga</taxon>
        <taxon>Cucujiformia</taxon>
        <taxon>Chrysomeloidea</taxon>
        <taxon>Chrysomelidae</taxon>
        <taxon>Bruchinae</taxon>
        <taxon>Bruchini</taxon>
        <taxon>Acanthoscelides</taxon>
    </lineage>
</organism>
<sequence>MVSCAIDQYNQSRITSSIAGNLKKNITLEMEKRFGQLEYNVARPSFQKVAF</sequence>
<proteinExistence type="predicted"/>
<dbReference type="Proteomes" id="UP001152888">
    <property type="component" value="Unassembled WGS sequence"/>
</dbReference>